<dbReference type="RefSeq" id="WP_114383028.1">
    <property type="nucleotide sequence ID" value="NZ_QPJD01000017.1"/>
</dbReference>
<keyword evidence="2" id="KW-1185">Reference proteome</keyword>
<dbReference type="Proteomes" id="UP000252415">
    <property type="component" value="Unassembled WGS sequence"/>
</dbReference>
<dbReference type="OrthoDB" id="2629593at2"/>
<reference evidence="1 2" key="1">
    <citation type="submission" date="2018-07" db="EMBL/GenBank/DDBJ databases">
        <title>Genomic Encyclopedia of Type Strains, Phase III (KMG-III): the genomes of soil and plant-associated and newly described type strains.</title>
        <authorList>
            <person name="Whitman W."/>
        </authorList>
    </citation>
    <scope>NUCLEOTIDE SEQUENCE [LARGE SCALE GENOMIC DNA]</scope>
    <source>
        <strain evidence="1 2">CECT 7506</strain>
    </source>
</reference>
<proteinExistence type="predicted"/>
<evidence type="ECO:0000313" key="2">
    <source>
        <dbReference type="Proteomes" id="UP000252415"/>
    </source>
</evidence>
<sequence>MKFEYTVLRKQDDIYGVKYFLDERDHLPKYNDISLIRVLNILGEQGWELVVKESQSAYILKRQLK</sequence>
<dbReference type="EMBL" id="QPJD01000017">
    <property type="protein sequence ID" value="RCW42420.1"/>
    <property type="molecule type" value="Genomic_DNA"/>
</dbReference>
<evidence type="ECO:0008006" key="3">
    <source>
        <dbReference type="Google" id="ProtNLM"/>
    </source>
</evidence>
<evidence type="ECO:0000313" key="1">
    <source>
        <dbReference type="EMBL" id="RCW42420.1"/>
    </source>
</evidence>
<dbReference type="AlphaFoldDB" id="A0A368VLN0"/>
<gene>
    <name evidence="1" type="ORF">DFP97_117144</name>
</gene>
<name>A0A368VLN0_9BACL</name>
<comment type="caution">
    <text evidence="1">The sequence shown here is derived from an EMBL/GenBank/DDBJ whole genome shotgun (WGS) entry which is preliminary data.</text>
</comment>
<accession>A0A368VLN0</accession>
<protein>
    <recommendedName>
        <fullName evidence="3">DUF4177 domain-containing protein</fullName>
    </recommendedName>
</protein>
<organism evidence="1 2">
    <name type="scientific">Paenibacillus prosopidis</name>
    <dbReference type="NCBI Taxonomy" id="630520"/>
    <lineage>
        <taxon>Bacteria</taxon>
        <taxon>Bacillati</taxon>
        <taxon>Bacillota</taxon>
        <taxon>Bacilli</taxon>
        <taxon>Bacillales</taxon>
        <taxon>Paenibacillaceae</taxon>
        <taxon>Paenibacillus</taxon>
    </lineage>
</organism>